<organism evidence="2 3">
    <name type="scientific">Limosa lapponica baueri</name>
    <dbReference type="NCBI Taxonomy" id="1758121"/>
    <lineage>
        <taxon>Eukaryota</taxon>
        <taxon>Metazoa</taxon>
        <taxon>Chordata</taxon>
        <taxon>Craniata</taxon>
        <taxon>Vertebrata</taxon>
        <taxon>Euteleostomi</taxon>
        <taxon>Archelosauria</taxon>
        <taxon>Archosauria</taxon>
        <taxon>Dinosauria</taxon>
        <taxon>Saurischia</taxon>
        <taxon>Theropoda</taxon>
        <taxon>Coelurosauria</taxon>
        <taxon>Aves</taxon>
        <taxon>Neognathae</taxon>
        <taxon>Neoaves</taxon>
        <taxon>Charadriiformes</taxon>
        <taxon>Scolopacidae</taxon>
        <taxon>Limosa</taxon>
    </lineage>
</organism>
<evidence type="ECO:0000256" key="1">
    <source>
        <dbReference type="SAM" id="MobiDB-lite"/>
    </source>
</evidence>
<feature type="region of interest" description="Disordered" evidence="1">
    <location>
        <begin position="30"/>
        <end position="54"/>
    </location>
</feature>
<evidence type="ECO:0000313" key="3">
    <source>
        <dbReference type="Proteomes" id="UP000233556"/>
    </source>
</evidence>
<dbReference type="Proteomes" id="UP000233556">
    <property type="component" value="Unassembled WGS sequence"/>
</dbReference>
<feature type="compositionally biased region" description="Basic and acidic residues" evidence="1">
    <location>
        <begin position="75"/>
        <end position="90"/>
    </location>
</feature>
<reference evidence="3" key="1">
    <citation type="submission" date="2017-11" db="EMBL/GenBank/DDBJ databases">
        <authorList>
            <person name="Lima N.C."/>
            <person name="Parody-Merino A.M."/>
            <person name="Battley P.F."/>
            <person name="Fidler A.E."/>
            <person name="Prosdocimi F."/>
        </authorList>
    </citation>
    <scope>NUCLEOTIDE SEQUENCE [LARGE SCALE GENOMIC DNA]</scope>
</reference>
<keyword evidence="3" id="KW-1185">Reference proteome</keyword>
<dbReference type="EMBL" id="KZ506926">
    <property type="protein sequence ID" value="PKU37924.1"/>
    <property type="molecule type" value="Genomic_DNA"/>
</dbReference>
<keyword evidence="2" id="KW-0371">Homeobox</keyword>
<reference evidence="3" key="2">
    <citation type="submission" date="2017-12" db="EMBL/GenBank/DDBJ databases">
        <title>Genome sequence of the Bar-tailed Godwit (Limosa lapponica baueri).</title>
        <authorList>
            <person name="Lima N.C.B."/>
            <person name="Parody-Merino A.M."/>
            <person name="Battley P.F."/>
            <person name="Fidler A.E."/>
            <person name="Prosdocimi F."/>
        </authorList>
    </citation>
    <scope>NUCLEOTIDE SEQUENCE [LARGE SCALE GENOMIC DNA]</scope>
</reference>
<dbReference type="GO" id="GO:0003677">
    <property type="term" value="F:DNA binding"/>
    <property type="evidence" value="ECO:0007669"/>
    <property type="project" value="UniProtKB-KW"/>
</dbReference>
<protein>
    <submittedName>
        <fullName evidence="2">Homeobox protein orthopedia</fullName>
    </submittedName>
</protein>
<keyword evidence="2" id="KW-0238">DNA-binding</keyword>
<sequence>MLSPDFLAPGEKGKEIKRFISFGSPGLSAPPCRGSDLGEHSGDVAPNSDTVEGTTLLPREDITTVGSNVSSLAVRAKDQTSSKANREARTPVRLGSRSRSDTAPASCRHSSMSWREALLRPTTRTFSCGKSWPCSSASPSPGCRFFTLFLGSHLRLIMNIIQEKIDAQISSRSCIVALD</sequence>
<feature type="region of interest" description="Disordered" evidence="1">
    <location>
        <begin position="73"/>
        <end position="106"/>
    </location>
</feature>
<gene>
    <name evidence="2" type="ORF">llap_11768</name>
</gene>
<proteinExistence type="predicted"/>
<name>A0A2I0TVT4_LIMLA</name>
<evidence type="ECO:0000313" key="2">
    <source>
        <dbReference type="EMBL" id="PKU37924.1"/>
    </source>
</evidence>
<dbReference type="AlphaFoldDB" id="A0A2I0TVT4"/>
<accession>A0A2I0TVT4</accession>